<organism evidence="1 2">
    <name type="scientific">Arthrobacter ginsengisoli</name>
    <dbReference type="NCBI Taxonomy" id="1356565"/>
    <lineage>
        <taxon>Bacteria</taxon>
        <taxon>Bacillati</taxon>
        <taxon>Actinomycetota</taxon>
        <taxon>Actinomycetes</taxon>
        <taxon>Micrococcales</taxon>
        <taxon>Micrococcaceae</taxon>
        <taxon>Arthrobacter</taxon>
    </lineage>
</organism>
<gene>
    <name evidence="1" type="ORF">J2X01_002091</name>
</gene>
<comment type="caution">
    <text evidence="1">The sequence shown here is derived from an EMBL/GenBank/DDBJ whole genome shotgun (WGS) entry which is preliminary data.</text>
</comment>
<reference evidence="1 2" key="1">
    <citation type="submission" date="2023-07" db="EMBL/GenBank/DDBJ databases">
        <title>Sorghum-associated microbial communities from plants grown in Nebraska, USA.</title>
        <authorList>
            <person name="Schachtman D."/>
        </authorList>
    </citation>
    <scope>NUCLEOTIDE SEQUENCE [LARGE SCALE GENOMIC DNA]</scope>
    <source>
        <strain evidence="1 2">BE167</strain>
    </source>
</reference>
<name>A0ABU1UCA3_9MICC</name>
<protein>
    <submittedName>
        <fullName evidence="1">Uncharacterized protein</fullName>
    </submittedName>
</protein>
<evidence type="ECO:0000313" key="1">
    <source>
        <dbReference type="EMBL" id="MDR7082801.1"/>
    </source>
</evidence>
<sequence>MMADIAVVLGRLNTEELDDLRALGPAGHLPRQLTDALDRAAGGPGAGRGYYVPTGSVSATGGPHFVLRSDVSGWLFGSASQVQQALEDR</sequence>
<dbReference type="EMBL" id="JAVDVQ010000007">
    <property type="protein sequence ID" value="MDR7082801.1"/>
    <property type="molecule type" value="Genomic_DNA"/>
</dbReference>
<dbReference type="RefSeq" id="WP_310056525.1">
    <property type="nucleotide sequence ID" value="NZ_JAVDVQ010000007.1"/>
</dbReference>
<evidence type="ECO:0000313" key="2">
    <source>
        <dbReference type="Proteomes" id="UP001252243"/>
    </source>
</evidence>
<accession>A0ABU1UCA3</accession>
<keyword evidence="2" id="KW-1185">Reference proteome</keyword>
<dbReference type="Proteomes" id="UP001252243">
    <property type="component" value="Unassembled WGS sequence"/>
</dbReference>
<proteinExistence type="predicted"/>